<dbReference type="STRING" id="478744.SAMN05444359_101329"/>
<dbReference type="AlphaFoldDB" id="A0A1H8ZHW3"/>
<reference evidence="2" key="1">
    <citation type="submission" date="2016-10" db="EMBL/GenBank/DDBJ databases">
        <authorList>
            <person name="Varghese N."/>
            <person name="Submissions S."/>
        </authorList>
    </citation>
    <scope>NUCLEOTIDE SEQUENCE [LARGE SCALE GENOMIC DNA]</scope>
    <source>
        <strain evidence="2">DSM 24740</strain>
    </source>
</reference>
<proteinExistence type="predicted"/>
<evidence type="ECO:0000313" key="2">
    <source>
        <dbReference type="Proteomes" id="UP000199021"/>
    </source>
</evidence>
<dbReference type="Proteomes" id="UP000199021">
    <property type="component" value="Unassembled WGS sequence"/>
</dbReference>
<evidence type="ECO:0000313" key="1">
    <source>
        <dbReference type="EMBL" id="SEP63934.1"/>
    </source>
</evidence>
<sequence length="50" mass="5582">MPFILKINFRKLIYGFTSTCPPMNVPVNLSILKGKSANISPHDIPNDPLQ</sequence>
<name>A0A1H8ZHW3_9BACT</name>
<protein>
    <submittedName>
        <fullName evidence="1">Uncharacterized protein</fullName>
    </submittedName>
</protein>
<organism evidence="1 2">
    <name type="scientific">Neolewinella agarilytica</name>
    <dbReference type="NCBI Taxonomy" id="478744"/>
    <lineage>
        <taxon>Bacteria</taxon>
        <taxon>Pseudomonadati</taxon>
        <taxon>Bacteroidota</taxon>
        <taxon>Saprospiria</taxon>
        <taxon>Saprospirales</taxon>
        <taxon>Lewinellaceae</taxon>
        <taxon>Neolewinella</taxon>
    </lineage>
</organism>
<keyword evidence="2" id="KW-1185">Reference proteome</keyword>
<accession>A0A1H8ZHW3</accession>
<dbReference type="EMBL" id="FOFB01000001">
    <property type="protein sequence ID" value="SEP63934.1"/>
    <property type="molecule type" value="Genomic_DNA"/>
</dbReference>
<dbReference type="InParanoid" id="A0A1H8ZHW3"/>
<gene>
    <name evidence="1" type="ORF">SAMN05444359_101329</name>
</gene>